<dbReference type="AlphaFoldDB" id="A0AAW1YIV6"/>
<comment type="caution">
    <text evidence="1">The sequence shown here is derived from an EMBL/GenBank/DDBJ whole genome shotgun (WGS) entry which is preliminary data.</text>
</comment>
<gene>
    <name evidence="1" type="ORF">M0R45_004116</name>
</gene>
<dbReference type="Proteomes" id="UP001457282">
    <property type="component" value="Unassembled WGS sequence"/>
</dbReference>
<sequence length="105" mass="11722">MFHQEERYWHKNLTTCIPTLERPSKSINFLHYLFFFGPNLRIKTSNVNYARKCTRSSEEARLGMAVGREMAAAAHGGAGQLSGVALVSRVEEARGWLDCDGGCDS</sequence>
<reference evidence="1 2" key="1">
    <citation type="journal article" date="2023" name="G3 (Bethesda)">
        <title>A chromosome-length genome assembly and annotation of blackberry (Rubus argutus, cv. 'Hillquist').</title>
        <authorList>
            <person name="Bruna T."/>
            <person name="Aryal R."/>
            <person name="Dudchenko O."/>
            <person name="Sargent D.J."/>
            <person name="Mead D."/>
            <person name="Buti M."/>
            <person name="Cavallini A."/>
            <person name="Hytonen T."/>
            <person name="Andres J."/>
            <person name="Pham M."/>
            <person name="Weisz D."/>
            <person name="Mascagni F."/>
            <person name="Usai G."/>
            <person name="Natali L."/>
            <person name="Bassil N."/>
            <person name="Fernandez G.E."/>
            <person name="Lomsadze A."/>
            <person name="Armour M."/>
            <person name="Olukolu B."/>
            <person name="Poorten T."/>
            <person name="Britton C."/>
            <person name="Davik J."/>
            <person name="Ashrafi H."/>
            <person name="Aiden E.L."/>
            <person name="Borodovsky M."/>
            <person name="Worthington M."/>
        </authorList>
    </citation>
    <scope>NUCLEOTIDE SEQUENCE [LARGE SCALE GENOMIC DNA]</scope>
    <source>
        <strain evidence="1">PI 553951</strain>
    </source>
</reference>
<dbReference type="EMBL" id="JBEDUW010000001">
    <property type="protein sequence ID" value="KAK9948546.1"/>
    <property type="molecule type" value="Genomic_DNA"/>
</dbReference>
<protein>
    <submittedName>
        <fullName evidence="1">Uncharacterized protein</fullName>
    </submittedName>
</protein>
<evidence type="ECO:0000313" key="1">
    <source>
        <dbReference type="EMBL" id="KAK9948546.1"/>
    </source>
</evidence>
<keyword evidence="2" id="KW-1185">Reference proteome</keyword>
<evidence type="ECO:0000313" key="2">
    <source>
        <dbReference type="Proteomes" id="UP001457282"/>
    </source>
</evidence>
<proteinExistence type="predicted"/>
<accession>A0AAW1YIV6</accession>
<name>A0AAW1YIV6_RUBAR</name>
<organism evidence="1 2">
    <name type="scientific">Rubus argutus</name>
    <name type="common">Southern blackberry</name>
    <dbReference type="NCBI Taxonomy" id="59490"/>
    <lineage>
        <taxon>Eukaryota</taxon>
        <taxon>Viridiplantae</taxon>
        <taxon>Streptophyta</taxon>
        <taxon>Embryophyta</taxon>
        <taxon>Tracheophyta</taxon>
        <taxon>Spermatophyta</taxon>
        <taxon>Magnoliopsida</taxon>
        <taxon>eudicotyledons</taxon>
        <taxon>Gunneridae</taxon>
        <taxon>Pentapetalae</taxon>
        <taxon>rosids</taxon>
        <taxon>fabids</taxon>
        <taxon>Rosales</taxon>
        <taxon>Rosaceae</taxon>
        <taxon>Rosoideae</taxon>
        <taxon>Rosoideae incertae sedis</taxon>
        <taxon>Rubus</taxon>
    </lineage>
</organism>